<evidence type="ECO:0000313" key="2">
    <source>
        <dbReference type="EMBL" id="ADY55400.1"/>
    </source>
</evidence>
<evidence type="ECO:0000259" key="1">
    <source>
        <dbReference type="Pfam" id="PF07872"/>
    </source>
</evidence>
<dbReference type="EMBL" id="CP002547">
    <property type="protein sequence ID" value="ADY55400.1"/>
    <property type="molecule type" value="Genomic_DNA"/>
</dbReference>
<gene>
    <name evidence="2" type="ordered locus">Sgly_1074</name>
</gene>
<organism evidence="2 3">
    <name type="scientific">Syntrophobotulus glycolicus (strain DSM 8271 / FlGlyR)</name>
    <dbReference type="NCBI Taxonomy" id="645991"/>
    <lineage>
        <taxon>Bacteria</taxon>
        <taxon>Bacillati</taxon>
        <taxon>Bacillota</taxon>
        <taxon>Clostridia</taxon>
        <taxon>Eubacteriales</taxon>
        <taxon>Desulfitobacteriaceae</taxon>
        <taxon>Syntrophobotulus</taxon>
    </lineage>
</organism>
<keyword evidence="3" id="KW-1185">Reference proteome</keyword>
<proteinExistence type="predicted"/>
<sequence>MAVVETHDNSLLVARYQTGVSVDGAPILRQKSLSGVKATATSEDVYDVAEALFGIVEYPLIQVRRDNRILLSKE</sequence>
<dbReference type="Pfam" id="PF07872">
    <property type="entry name" value="DUF1659"/>
    <property type="match status" value="1"/>
</dbReference>
<reference evidence="3" key="2">
    <citation type="submission" date="2011-02" db="EMBL/GenBank/DDBJ databases">
        <title>The complete genome of Syntrophobotulus glycolicus DSM 8271.</title>
        <authorList>
            <person name="Lucas S."/>
            <person name="Copeland A."/>
            <person name="Lapidus A."/>
            <person name="Bruce D."/>
            <person name="Goodwin L."/>
            <person name="Pitluck S."/>
            <person name="Kyrpides N."/>
            <person name="Mavromatis K."/>
            <person name="Pagani I."/>
            <person name="Ivanova N."/>
            <person name="Mikhailova N."/>
            <person name="Chertkov O."/>
            <person name="Held B."/>
            <person name="Detter J.C."/>
            <person name="Tapia R."/>
            <person name="Han C."/>
            <person name="Land M."/>
            <person name="Hauser L."/>
            <person name="Markowitz V."/>
            <person name="Cheng J.-F."/>
            <person name="Hugenholtz P."/>
            <person name="Woyke T."/>
            <person name="Wu D."/>
            <person name="Spring S."/>
            <person name="Schroeder M."/>
            <person name="Brambilla E."/>
            <person name="Klenk H.-P."/>
            <person name="Eisen J.A."/>
        </authorList>
    </citation>
    <scope>NUCLEOTIDE SEQUENCE [LARGE SCALE GENOMIC DNA]</scope>
    <source>
        <strain evidence="3">DSM 8271 / FlGlyR</strain>
    </source>
</reference>
<dbReference type="RefSeq" id="WP_013624270.1">
    <property type="nucleotide sequence ID" value="NC_015172.1"/>
</dbReference>
<protein>
    <recommendedName>
        <fullName evidence="1">DUF1659 domain-containing protein</fullName>
    </recommendedName>
</protein>
<dbReference type="InterPro" id="IPR012454">
    <property type="entry name" value="DUF1659"/>
</dbReference>
<dbReference type="Proteomes" id="UP000007488">
    <property type="component" value="Chromosome"/>
</dbReference>
<dbReference type="AlphaFoldDB" id="F0STW0"/>
<evidence type="ECO:0000313" key="3">
    <source>
        <dbReference type="Proteomes" id="UP000007488"/>
    </source>
</evidence>
<feature type="domain" description="DUF1659" evidence="1">
    <location>
        <begin position="2"/>
        <end position="71"/>
    </location>
</feature>
<reference evidence="2 3" key="1">
    <citation type="journal article" date="2011" name="Stand. Genomic Sci.">
        <title>Complete genome sequence of Syntrophobotulus glycolicus type strain (FlGlyR).</title>
        <authorList>
            <person name="Han C."/>
            <person name="Mwirichia R."/>
            <person name="Chertkov O."/>
            <person name="Held B."/>
            <person name="Lapidus A."/>
            <person name="Nolan M."/>
            <person name="Lucas S."/>
            <person name="Hammon N."/>
            <person name="Deshpande S."/>
            <person name="Cheng J.F."/>
            <person name="Tapia R."/>
            <person name="Goodwin L."/>
            <person name="Pitluck S."/>
            <person name="Huntemann M."/>
            <person name="Liolios K."/>
            <person name="Ivanova N."/>
            <person name="Pagani I."/>
            <person name="Mavromatis K."/>
            <person name="Ovchinikova G."/>
            <person name="Pati A."/>
            <person name="Chen A."/>
            <person name="Palaniappan K."/>
            <person name="Land M."/>
            <person name="Hauser L."/>
            <person name="Brambilla E.M."/>
            <person name="Rohde M."/>
            <person name="Spring S."/>
            <person name="Sikorski J."/>
            <person name="Goker M."/>
            <person name="Woyke T."/>
            <person name="Bristow J."/>
            <person name="Eisen J.A."/>
            <person name="Markowitz V."/>
            <person name="Hugenholtz P."/>
            <person name="Kyrpides N.C."/>
            <person name="Klenk H.P."/>
            <person name="Detter J.C."/>
        </authorList>
    </citation>
    <scope>NUCLEOTIDE SEQUENCE [LARGE SCALE GENOMIC DNA]</scope>
    <source>
        <strain evidence="3">DSM 8271 / FlGlyR</strain>
    </source>
</reference>
<name>F0STW0_SYNGF</name>
<dbReference type="HOGENOM" id="CLU_196603_0_0_9"/>
<dbReference type="KEGG" id="sgy:Sgly_1074"/>
<accession>F0STW0</accession>
<dbReference type="eggNOG" id="ENOG5030NDZ">
    <property type="taxonomic scope" value="Bacteria"/>
</dbReference>
<dbReference type="STRING" id="645991.Sgly_1074"/>